<reference evidence="5" key="2">
    <citation type="submission" date="2013-12" db="EMBL/GenBank/DDBJ databases">
        <authorList>
            <person name="Yu Y."/>
            <person name="Lee S."/>
            <person name="de Baynast K."/>
            <person name="Wissotski M."/>
            <person name="Liu L."/>
            <person name="Talag J."/>
            <person name="Goicoechea J."/>
            <person name="Angelova A."/>
            <person name="Jetty R."/>
            <person name="Kudrna D."/>
            <person name="Golser W."/>
            <person name="Rivera L."/>
            <person name="Zhang J."/>
            <person name="Wing R."/>
        </authorList>
    </citation>
    <scope>NUCLEOTIDE SEQUENCE</scope>
</reference>
<dbReference type="Proteomes" id="UP000032180">
    <property type="component" value="Chromosome 7"/>
</dbReference>
<feature type="domain" description="Probable zinc-ribbon" evidence="2">
    <location>
        <begin position="410"/>
        <end position="451"/>
    </location>
</feature>
<dbReference type="PANTHER" id="PTHR31105:SF51">
    <property type="entry name" value="OS07G0680600 PROTEIN"/>
    <property type="match status" value="1"/>
</dbReference>
<dbReference type="eggNOG" id="ENOG502S3VJ">
    <property type="taxonomic scope" value="Eukaryota"/>
</dbReference>
<feature type="compositionally biased region" description="Polar residues" evidence="1">
    <location>
        <begin position="185"/>
        <end position="198"/>
    </location>
</feature>
<dbReference type="Gramene" id="LPERR07G23290.1">
    <property type="protein sequence ID" value="LPERR07G23290.1"/>
    <property type="gene ID" value="LPERR07G23290"/>
</dbReference>
<organism evidence="4 5">
    <name type="scientific">Leersia perrieri</name>
    <dbReference type="NCBI Taxonomy" id="77586"/>
    <lineage>
        <taxon>Eukaryota</taxon>
        <taxon>Viridiplantae</taxon>
        <taxon>Streptophyta</taxon>
        <taxon>Embryophyta</taxon>
        <taxon>Tracheophyta</taxon>
        <taxon>Spermatophyta</taxon>
        <taxon>Magnoliopsida</taxon>
        <taxon>Liliopsida</taxon>
        <taxon>Poales</taxon>
        <taxon>Poaceae</taxon>
        <taxon>BOP clade</taxon>
        <taxon>Oryzoideae</taxon>
        <taxon>Oryzeae</taxon>
        <taxon>Oryzinae</taxon>
        <taxon>Leersia</taxon>
    </lineage>
</organism>
<dbReference type="InterPro" id="IPR055126">
    <property type="entry name" value="EDR4-like_N"/>
</dbReference>
<evidence type="ECO:0000256" key="1">
    <source>
        <dbReference type="SAM" id="MobiDB-lite"/>
    </source>
</evidence>
<accession>A0A0D9X2Z1</accession>
<feature type="region of interest" description="Disordered" evidence="1">
    <location>
        <begin position="579"/>
        <end position="604"/>
    </location>
</feature>
<dbReference type="Pfam" id="PF11331">
    <property type="entry name" value="Zn_ribbon_12"/>
    <property type="match status" value="1"/>
</dbReference>
<protein>
    <submittedName>
        <fullName evidence="4">Uncharacterized protein</fullName>
    </submittedName>
</protein>
<evidence type="ECO:0000259" key="2">
    <source>
        <dbReference type="Pfam" id="PF11331"/>
    </source>
</evidence>
<dbReference type="STRING" id="77586.A0A0D9X2Z1"/>
<dbReference type="GO" id="GO:1900150">
    <property type="term" value="P:regulation of defense response to fungus"/>
    <property type="evidence" value="ECO:0007669"/>
    <property type="project" value="InterPro"/>
</dbReference>
<dbReference type="InterPro" id="IPR040244">
    <property type="entry name" value="EDR4-like"/>
</dbReference>
<sequence>MQQRALDGWMGYDDAVATATGVGDTVAPCDLALLSPSSLSLKRHQASLIGSNSCKTSDVLRPCRLMAISDARVVRHVRCPRCFSVLQEPSGAPVYQCGGCGTNLKAKIRTGSSQEVISAPSYLGNGLLPPQSKHLGSSDVASTSGSTPEAPITRDDMMNRRETDDLVSAKNNSTEQVLPIEDEQVQSTSQQAVTGNSEDFTRGDAATASAQCCPRSSDNKTAPSVATEKKKATSPPHVHARHHHQSSDESLAPLQKKILKTVDNLKDELSELFSKSPELNKPTRTTRQRPPRLPRREGHPPRDAAALAAAAASLHATIRARHAAAHVAPPPRGLPSRRYRRCRADPQFCHHHGCCCAGAGAGGGKQACSSCRGHCCRRPRTQQPPAAAAGKEVVKRRAPPRNHCRPVLKGAPFIVCSTCFRLVQVPADFAVFPTKAVRKLRCGSCSAVLCYSYRDPDRKKSVSAAASPAPPRRRRDPFAFMDDFVDVSYSTEDDQPLHVSRNSSFNTVADERSSPAAATARLHRLMGYGSASDLLFRQHSPDLYESFSERTTPDVFAGAGAAAAAAKYDRKGKGICLEFDDGDDDDDDSDEDFSGKMKKSKLRGGSAWPLPGFLNKGMPGMGAIRIKS</sequence>
<feature type="compositionally biased region" description="Polar residues" evidence="1">
    <location>
        <begin position="208"/>
        <end position="224"/>
    </location>
</feature>
<evidence type="ECO:0000313" key="4">
    <source>
        <dbReference type="EnsemblPlants" id="LPERR07G23290.1"/>
    </source>
</evidence>
<feature type="compositionally biased region" description="Acidic residues" evidence="1">
    <location>
        <begin position="579"/>
        <end position="592"/>
    </location>
</feature>
<dbReference type="AlphaFoldDB" id="A0A0D9X2Z1"/>
<proteinExistence type="predicted"/>
<keyword evidence="5" id="KW-1185">Reference proteome</keyword>
<dbReference type="EnsemblPlants" id="LPERR07G23290.1">
    <property type="protein sequence ID" value="LPERR07G23290.1"/>
    <property type="gene ID" value="LPERR07G23290"/>
</dbReference>
<dbReference type="InterPro" id="IPR021480">
    <property type="entry name" value="Zinc_ribbon_12"/>
</dbReference>
<reference evidence="4" key="3">
    <citation type="submission" date="2015-04" db="UniProtKB">
        <authorList>
            <consortium name="EnsemblPlants"/>
        </authorList>
    </citation>
    <scope>IDENTIFICATION</scope>
</reference>
<feature type="region of interest" description="Disordered" evidence="1">
    <location>
        <begin position="128"/>
        <end position="253"/>
    </location>
</feature>
<feature type="domain" description="Enhanced disease resistance 4-like N-terminal" evidence="3">
    <location>
        <begin position="74"/>
        <end position="106"/>
    </location>
</feature>
<feature type="region of interest" description="Disordered" evidence="1">
    <location>
        <begin position="273"/>
        <end position="304"/>
    </location>
</feature>
<feature type="compositionally biased region" description="Basic residues" evidence="1">
    <location>
        <begin position="284"/>
        <end position="293"/>
    </location>
</feature>
<dbReference type="Pfam" id="PF22910">
    <property type="entry name" value="EDR4-like_1st"/>
    <property type="match status" value="1"/>
</dbReference>
<feature type="compositionally biased region" description="Basic and acidic residues" evidence="1">
    <location>
        <begin position="152"/>
        <end position="164"/>
    </location>
</feature>
<evidence type="ECO:0000313" key="5">
    <source>
        <dbReference type="Proteomes" id="UP000032180"/>
    </source>
</evidence>
<dbReference type="PANTHER" id="PTHR31105">
    <property type="entry name" value="EXTRA-LARGE G-PROTEIN-LIKE"/>
    <property type="match status" value="1"/>
</dbReference>
<name>A0A0D9X2Z1_9ORYZ</name>
<reference evidence="4 5" key="1">
    <citation type="submission" date="2012-08" db="EMBL/GenBank/DDBJ databases">
        <title>Oryza genome evolution.</title>
        <authorList>
            <person name="Wing R.A."/>
        </authorList>
    </citation>
    <scope>NUCLEOTIDE SEQUENCE</scope>
</reference>
<evidence type="ECO:0000259" key="3">
    <source>
        <dbReference type="Pfam" id="PF22910"/>
    </source>
</evidence>